<evidence type="ECO:0000256" key="8">
    <source>
        <dbReference type="ARBA" id="ARBA00022763"/>
    </source>
</evidence>
<dbReference type="InterPro" id="IPR003265">
    <property type="entry name" value="HhH-GPD_domain"/>
</dbReference>
<proteinExistence type="inferred from homology"/>
<sequence>MDKKIVAHRLINWYNHHKRDLPWRHTTNPYLIWLSEVILQQTRVKQGMPYYLAFTEKYPTVDDLALADEREVLRLWQGLGYYARARNMHATAKLVHQQYGGTFPDSYAGLLQLKGIGPYTAAAIASFAFREPVAVLDGNVYRVLSRIFGIDTDIASHAGKKIFTTLANELISLEHPDIYNQAIMEFGAMLCTPAKPQCMFCPFNDACIASLTGRQEQLPVKSKKLSVKERFFHYLVFTSGNEIALKERTHKDIWSGLYDFYLVEKDAFVETDELLQELSPEMAGALVVEKKSAVHIHVLSHQRVKAKFWQVAVAAEAKEKLATDLGLTFFTPTETDDLPKPVLINNYLNEYIF</sequence>
<dbReference type="InterPro" id="IPR015797">
    <property type="entry name" value="NUDIX_hydrolase-like_dom_sf"/>
</dbReference>
<dbReference type="Pfam" id="PF00633">
    <property type="entry name" value="HHH"/>
    <property type="match status" value="1"/>
</dbReference>
<dbReference type="Gene3D" id="1.10.1670.10">
    <property type="entry name" value="Helix-hairpin-Helix base-excision DNA repair enzymes (C-terminal)"/>
    <property type="match status" value="1"/>
</dbReference>
<dbReference type="PANTHER" id="PTHR42944">
    <property type="entry name" value="ADENINE DNA GLYCOSYLASE"/>
    <property type="match status" value="1"/>
</dbReference>
<dbReference type="Pfam" id="PF00730">
    <property type="entry name" value="HhH-GPD"/>
    <property type="match status" value="1"/>
</dbReference>
<evidence type="ECO:0000256" key="12">
    <source>
        <dbReference type="ARBA" id="ARBA00023204"/>
    </source>
</evidence>
<dbReference type="PANTHER" id="PTHR42944:SF1">
    <property type="entry name" value="ADENINE DNA GLYCOSYLASE"/>
    <property type="match status" value="1"/>
</dbReference>
<organism evidence="16 17">
    <name type="scientific">Rhodocytophaga aerolata</name>
    <dbReference type="NCBI Taxonomy" id="455078"/>
    <lineage>
        <taxon>Bacteria</taxon>
        <taxon>Pseudomonadati</taxon>
        <taxon>Bacteroidota</taxon>
        <taxon>Cytophagia</taxon>
        <taxon>Cytophagales</taxon>
        <taxon>Rhodocytophagaceae</taxon>
        <taxon>Rhodocytophaga</taxon>
    </lineage>
</organism>
<evidence type="ECO:0000256" key="2">
    <source>
        <dbReference type="ARBA" id="ARBA00002933"/>
    </source>
</evidence>
<dbReference type="EC" id="3.2.2.31" evidence="4 14"/>
<dbReference type="CDD" id="cd03431">
    <property type="entry name" value="NUDIX_DNA_Glycosylase_C-MutY"/>
    <property type="match status" value="1"/>
</dbReference>
<evidence type="ECO:0000256" key="14">
    <source>
        <dbReference type="RuleBase" id="RU365096"/>
    </source>
</evidence>
<evidence type="ECO:0000256" key="1">
    <source>
        <dbReference type="ARBA" id="ARBA00000843"/>
    </source>
</evidence>
<accession>A0ABT8R3X5</accession>
<evidence type="ECO:0000313" key="16">
    <source>
        <dbReference type="EMBL" id="MDO1446811.1"/>
    </source>
</evidence>
<keyword evidence="8 14" id="KW-0227">DNA damage</keyword>
<dbReference type="SUPFAM" id="SSF55811">
    <property type="entry name" value="Nudix"/>
    <property type="match status" value="1"/>
</dbReference>
<dbReference type="InterPro" id="IPR023170">
    <property type="entry name" value="HhH_base_excis_C"/>
</dbReference>
<dbReference type="InterPro" id="IPR011257">
    <property type="entry name" value="DNA_glycosylase"/>
</dbReference>
<dbReference type="Gene3D" id="1.10.340.30">
    <property type="entry name" value="Hypothetical protein, domain 2"/>
    <property type="match status" value="1"/>
</dbReference>
<evidence type="ECO:0000256" key="9">
    <source>
        <dbReference type="ARBA" id="ARBA00022801"/>
    </source>
</evidence>
<evidence type="ECO:0000259" key="15">
    <source>
        <dbReference type="SMART" id="SM00478"/>
    </source>
</evidence>
<dbReference type="SUPFAM" id="SSF48150">
    <property type="entry name" value="DNA-glycosylase"/>
    <property type="match status" value="1"/>
</dbReference>
<evidence type="ECO:0000256" key="10">
    <source>
        <dbReference type="ARBA" id="ARBA00023004"/>
    </source>
</evidence>
<evidence type="ECO:0000256" key="7">
    <source>
        <dbReference type="ARBA" id="ARBA00022723"/>
    </source>
</evidence>
<evidence type="ECO:0000256" key="4">
    <source>
        <dbReference type="ARBA" id="ARBA00012045"/>
    </source>
</evidence>
<feature type="domain" description="HhH-GPD" evidence="15">
    <location>
        <begin position="38"/>
        <end position="189"/>
    </location>
</feature>
<dbReference type="SMART" id="SM00478">
    <property type="entry name" value="ENDO3c"/>
    <property type="match status" value="1"/>
</dbReference>
<name>A0ABT8R3X5_9BACT</name>
<comment type="caution">
    <text evidence="16">The sequence shown here is derived from an EMBL/GenBank/DDBJ whole genome shotgun (WGS) entry which is preliminary data.</text>
</comment>
<keyword evidence="12" id="KW-0234">DNA repair</keyword>
<comment type="cofactor">
    <cofactor evidence="14">
        <name>[4Fe-4S] cluster</name>
        <dbReference type="ChEBI" id="CHEBI:49883"/>
    </cofactor>
    <text evidence="14">Binds 1 [4Fe-4S] cluster.</text>
</comment>
<keyword evidence="11" id="KW-0411">Iron-sulfur</keyword>
<protein>
    <recommendedName>
        <fullName evidence="5 14">Adenine DNA glycosylase</fullName>
        <ecNumber evidence="4 14">3.2.2.31</ecNumber>
    </recommendedName>
</protein>
<evidence type="ECO:0000256" key="6">
    <source>
        <dbReference type="ARBA" id="ARBA00022485"/>
    </source>
</evidence>
<evidence type="ECO:0000313" key="17">
    <source>
        <dbReference type="Proteomes" id="UP001168528"/>
    </source>
</evidence>
<dbReference type="Proteomes" id="UP001168528">
    <property type="component" value="Unassembled WGS sequence"/>
</dbReference>
<gene>
    <name evidence="16" type="primary">mutY</name>
    <name evidence="16" type="ORF">Q0590_11140</name>
</gene>
<keyword evidence="9" id="KW-0378">Hydrolase</keyword>
<evidence type="ECO:0000256" key="11">
    <source>
        <dbReference type="ARBA" id="ARBA00023014"/>
    </source>
</evidence>
<dbReference type="InterPro" id="IPR029119">
    <property type="entry name" value="MutY_C"/>
</dbReference>
<dbReference type="CDD" id="cd00056">
    <property type="entry name" value="ENDO3c"/>
    <property type="match status" value="1"/>
</dbReference>
<keyword evidence="6" id="KW-0004">4Fe-4S</keyword>
<dbReference type="InterPro" id="IPR000445">
    <property type="entry name" value="HhH_motif"/>
</dbReference>
<evidence type="ECO:0000256" key="5">
    <source>
        <dbReference type="ARBA" id="ARBA00022023"/>
    </source>
</evidence>
<keyword evidence="10 14" id="KW-0408">Iron</keyword>
<comment type="similarity">
    <text evidence="3 14">Belongs to the Nth/MutY family.</text>
</comment>
<reference evidence="16" key="1">
    <citation type="submission" date="2023-07" db="EMBL/GenBank/DDBJ databases">
        <title>The genome sequence of Rhodocytophaga aerolata KACC 12507.</title>
        <authorList>
            <person name="Zhang X."/>
        </authorList>
    </citation>
    <scope>NUCLEOTIDE SEQUENCE</scope>
    <source>
        <strain evidence="16">KACC 12507</strain>
    </source>
</reference>
<dbReference type="EMBL" id="JAUKPO010000005">
    <property type="protein sequence ID" value="MDO1446811.1"/>
    <property type="molecule type" value="Genomic_DNA"/>
</dbReference>
<keyword evidence="7" id="KW-0479">Metal-binding</keyword>
<dbReference type="InterPro" id="IPR044298">
    <property type="entry name" value="MIG/MutY"/>
</dbReference>
<evidence type="ECO:0000256" key="13">
    <source>
        <dbReference type="ARBA" id="ARBA00023295"/>
    </source>
</evidence>
<dbReference type="RefSeq" id="WP_302037616.1">
    <property type="nucleotide sequence ID" value="NZ_JAUKPO010000005.1"/>
</dbReference>
<dbReference type="InterPro" id="IPR005760">
    <property type="entry name" value="A/G_AdeGlyc_MutY"/>
</dbReference>
<dbReference type="NCBIfam" id="TIGR01084">
    <property type="entry name" value="mutY"/>
    <property type="match status" value="1"/>
</dbReference>
<keyword evidence="17" id="KW-1185">Reference proteome</keyword>
<dbReference type="Pfam" id="PF14815">
    <property type="entry name" value="NUDIX_4"/>
    <property type="match status" value="1"/>
</dbReference>
<dbReference type="Gene3D" id="3.90.79.10">
    <property type="entry name" value="Nucleoside Triphosphate Pyrophosphohydrolase"/>
    <property type="match status" value="1"/>
</dbReference>
<keyword evidence="13 14" id="KW-0326">Glycosidase</keyword>
<evidence type="ECO:0000256" key="3">
    <source>
        <dbReference type="ARBA" id="ARBA00008343"/>
    </source>
</evidence>
<comment type="catalytic activity">
    <reaction evidence="1 14">
        <text>Hydrolyzes free adenine bases from 7,8-dihydro-8-oxoguanine:adenine mismatched double-stranded DNA, leaving an apurinic site.</text>
        <dbReference type="EC" id="3.2.2.31"/>
    </reaction>
</comment>
<comment type="function">
    <text evidence="2">Adenine glycosylase active on G-A mispairs. MutY also corrects error-prone DNA synthesis past GO lesions which are due to the oxidatively damaged form of guanine: 7,8-dihydro-8-oxoguanine (8-oxo-dGTP).</text>
</comment>